<dbReference type="FunFam" id="2.20.20.110:FF:000003">
    <property type="entry name" value="Putative DNA repair protein Rad4"/>
    <property type="match status" value="1"/>
</dbReference>
<comment type="subcellular location">
    <subcellularLocation>
        <location evidence="1">Nucleus</location>
    </subcellularLocation>
</comment>
<feature type="compositionally biased region" description="Pro residues" evidence="6">
    <location>
        <begin position="431"/>
        <end position="440"/>
    </location>
</feature>
<name>A7EW31_SCLS1</name>
<dbReference type="Pfam" id="PF10404">
    <property type="entry name" value="BHD_2"/>
    <property type="match status" value="1"/>
</dbReference>
<keyword evidence="5" id="KW-0539">Nucleus</keyword>
<dbReference type="Pfam" id="PF10403">
    <property type="entry name" value="BHD_1"/>
    <property type="match status" value="1"/>
</dbReference>
<dbReference type="eggNOG" id="KOG2179">
    <property type="taxonomic scope" value="Eukaryota"/>
</dbReference>
<reference evidence="11" key="1">
    <citation type="journal article" date="2011" name="PLoS Genet.">
        <title>Genomic analysis of the necrotrophic fungal pathogens Sclerotinia sclerotiorum and Botrytis cinerea.</title>
        <authorList>
            <person name="Amselem J."/>
            <person name="Cuomo C.A."/>
            <person name="van Kan J.A."/>
            <person name="Viaud M."/>
            <person name="Benito E.P."/>
            <person name="Couloux A."/>
            <person name="Coutinho P.M."/>
            <person name="de Vries R.P."/>
            <person name="Dyer P.S."/>
            <person name="Fillinger S."/>
            <person name="Fournier E."/>
            <person name="Gout L."/>
            <person name="Hahn M."/>
            <person name="Kohn L."/>
            <person name="Lapalu N."/>
            <person name="Plummer K.M."/>
            <person name="Pradier J.M."/>
            <person name="Quevillon E."/>
            <person name="Sharon A."/>
            <person name="Simon A."/>
            <person name="ten Have A."/>
            <person name="Tudzynski B."/>
            <person name="Tudzynski P."/>
            <person name="Wincker P."/>
            <person name="Andrew M."/>
            <person name="Anthouard V."/>
            <person name="Beever R.E."/>
            <person name="Beffa R."/>
            <person name="Benoit I."/>
            <person name="Bouzid O."/>
            <person name="Brault B."/>
            <person name="Chen Z."/>
            <person name="Choquer M."/>
            <person name="Collemare J."/>
            <person name="Cotton P."/>
            <person name="Danchin E.G."/>
            <person name="Da Silva C."/>
            <person name="Gautier A."/>
            <person name="Giraud C."/>
            <person name="Giraud T."/>
            <person name="Gonzalez C."/>
            <person name="Grossetete S."/>
            <person name="Guldener U."/>
            <person name="Henrissat B."/>
            <person name="Howlett B.J."/>
            <person name="Kodira C."/>
            <person name="Kretschmer M."/>
            <person name="Lappartient A."/>
            <person name="Leroch M."/>
            <person name="Levis C."/>
            <person name="Mauceli E."/>
            <person name="Neuveglise C."/>
            <person name="Oeser B."/>
            <person name="Pearson M."/>
            <person name="Poulain J."/>
            <person name="Poussereau N."/>
            <person name="Quesneville H."/>
            <person name="Rascle C."/>
            <person name="Schumacher J."/>
            <person name="Segurens B."/>
            <person name="Sexton A."/>
            <person name="Silva E."/>
            <person name="Sirven C."/>
            <person name="Soanes D.M."/>
            <person name="Talbot N.J."/>
            <person name="Templeton M."/>
            <person name="Yandava C."/>
            <person name="Yarden O."/>
            <person name="Zeng Q."/>
            <person name="Rollins J.A."/>
            <person name="Lebrun M.H."/>
            <person name="Dickman M."/>
        </authorList>
    </citation>
    <scope>NUCLEOTIDE SEQUENCE [LARGE SCALE GENOMIC DNA]</scope>
    <source>
        <strain evidence="11">ATCC 18683 / 1980 / Ss-1</strain>
    </source>
</reference>
<protein>
    <recommendedName>
        <fullName evidence="12">Rad4 beta-hairpin domain-containing protein</fullName>
    </recommendedName>
</protein>
<feature type="compositionally biased region" description="Low complexity" evidence="6">
    <location>
        <begin position="140"/>
        <end position="154"/>
    </location>
</feature>
<dbReference type="STRING" id="665079.A7EW31"/>
<dbReference type="FunCoup" id="A7EW31">
    <property type="interactions" value="129"/>
</dbReference>
<dbReference type="InterPro" id="IPR018325">
    <property type="entry name" value="Rad4/PNGase_transGLS-fold"/>
</dbReference>
<dbReference type="SMART" id="SM01030">
    <property type="entry name" value="BHD_1"/>
    <property type="match status" value="1"/>
</dbReference>
<dbReference type="SUPFAM" id="SSF54001">
    <property type="entry name" value="Cysteine proteinases"/>
    <property type="match status" value="1"/>
</dbReference>
<dbReference type="HOGENOM" id="CLU_003639_1_0_1"/>
<dbReference type="InterPro" id="IPR018326">
    <property type="entry name" value="Rad4_beta-hairpin_dom1"/>
</dbReference>
<feature type="domain" description="Rad4 beta-hairpin" evidence="9">
    <location>
        <begin position="731"/>
        <end position="805"/>
    </location>
</feature>
<dbReference type="SMART" id="SM01031">
    <property type="entry name" value="BHD_2"/>
    <property type="match status" value="1"/>
</dbReference>
<keyword evidence="4" id="KW-0234">DNA repair</keyword>
<evidence type="ECO:0000259" key="9">
    <source>
        <dbReference type="SMART" id="SM01032"/>
    </source>
</evidence>
<dbReference type="Gene3D" id="3.30.70.2460">
    <property type="entry name" value="Rad4, beta-hairpin domain BHD3"/>
    <property type="match status" value="1"/>
</dbReference>
<dbReference type="InterPro" id="IPR018327">
    <property type="entry name" value="BHD_2"/>
</dbReference>
<feature type="compositionally biased region" description="Polar residues" evidence="6">
    <location>
        <begin position="907"/>
        <end position="916"/>
    </location>
</feature>
<dbReference type="OMA" id="IPEWLMS"/>
<dbReference type="GO" id="GO:0000111">
    <property type="term" value="C:nucleotide-excision repair factor 2 complex"/>
    <property type="evidence" value="ECO:0000318"/>
    <property type="project" value="GO_Central"/>
</dbReference>
<proteinExistence type="inferred from homology"/>
<dbReference type="InParanoid" id="A7EW31"/>
<gene>
    <name evidence="10" type="ORF">SS1G_09540</name>
</gene>
<dbReference type="PANTHER" id="PTHR12135">
    <property type="entry name" value="DNA REPAIR PROTEIN XP-C / RAD4"/>
    <property type="match status" value="1"/>
</dbReference>
<dbReference type="RefSeq" id="XP_001589818.1">
    <property type="nucleotide sequence ID" value="XM_001589768.1"/>
</dbReference>
<feature type="region of interest" description="Disordered" evidence="6">
    <location>
        <begin position="846"/>
        <end position="933"/>
    </location>
</feature>
<feature type="compositionally biased region" description="Pro residues" evidence="6">
    <location>
        <begin position="468"/>
        <end position="478"/>
    </location>
</feature>
<dbReference type="InterPro" id="IPR004583">
    <property type="entry name" value="DNA_repair_Rad4"/>
</dbReference>
<dbReference type="InterPro" id="IPR038765">
    <property type="entry name" value="Papain-like_cys_pep_sf"/>
</dbReference>
<feature type="region of interest" description="Disordered" evidence="6">
    <location>
        <begin position="414"/>
        <end position="479"/>
    </location>
</feature>
<evidence type="ECO:0000313" key="10">
    <source>
        <dbReference type="EMBL" id="EDN93673.1"/>
    </source>
</evidence>
<dbReference type="Gene3D" id="3.90.260.10">
    <property type="entry name" value="Transglutaminase-like"/>
    <property type="match status" value="1"/>
</dbReference>
<feature type="region of interest" description="Disordered" evidence="6">
    <location>
        <begin position="67"/>
        <end position="108"/>
    </location>
</feature>
<evidence type="ECO:0000259" key="8">
    <source>
        <dbReference type="SMART" id="SM01031"/>
    </source>
</evidence>
<dbReference type="SMART" id="SM01032">
    <property type="entry name" value="BHD_3"/>
    <property type="match status" value="1"/>
</dbReference>
<feature type="domain" description="Rad4 beta-hairpin" evidence="8">
    <location>
        <begin position="664"/>
        <end position="724"/>
    </location>
</feature>
<dbReference type="GeneID" id="5485729"/>
<dbReference type="GO" id="GO:0003684">
    <property type="term" value="F:damaged DNA binding"/>
    <property type="evidence" value="ECO:0000318"/>
    <property type="project" value="GO_Central"/>
</dbReference>
<dbReference type="PANTHER" id="PTHR12135:SF0">
    <property type="entry name" value="DNA REPAIR PROTEIN COMPLEMENTING XP-C CELLS"/>
    <property type="match status" value="1"/>
</dbReference>
<feature type="compositionally biased region" description="Acidic residues" evidence="6">
    <location>
        <begin position="846"/>
        <end position="866"/>
    </location>
</feature>
<feature type="compositionally biased region" description="Basic residues" evidence="6">
    <location>
        <begin position="83"/>
        <end position="100"/>
    </location>
</feature>
<dbReference type="KEGG" id="ssl:SS1G_09540"/>
<dbReference type="InterPro" id="IPR018328">
    <property type="entry name" value="Rad4_beta-hairpin_dom3"/>
</dbReference>
<feature type="compositionally biased region" description="Acidic residues" evidence="6">
    <location>
        <begin position="917"/>
        <end position="926"/>
    </location>
</feature>
<dbReference type="EMBL" id="CH476633">
    <property type="protein sequence ID" value="EDN93673.1"/>
    <property type="molecule type" value="Genomic_DNA"/>
</dbReference>
<evidence type="ECO:0000256" key="3">
    <source>
        <dbReference type="ARBA" id="ARBA00022763"/>
    </source>
</evidence>
<dbReference type="FunFam" id="3.30.60.290:FF:000001">
    <property type="entry name" value="DNA repair protein Rad4, putative"/>
    <property type="match status" value="1"/>
</dbReference>
<dbReference type="Proteomes" id="UP000001312">
    <property type="component" value="Unassembled WGS sequence"/>
</dbReference>
<feature type="region of interest" description="Disordered" evidence="6">
    <location>
        <begin position="138"/>
        <end position="213"/>
    </location>
</feature>
<evidence type="ECO:0000256" key="2">
    <source>
        <dbReference type="ARBA" id="ARBA00009525"/>
    </source>
</evidence>
<sequence length="933" mass="104764">MIPGELPNVESILLDWILIFDMCAPATWPTWCLLINQHPSFLVVLLSLKFSHLNCISSNNRPINSIVNGVSRRNQIQNPNHESRKRKMPPKTRGRPKGKGKATSQNAVPDVYRDMLVEAIPAQLEVPERPLKKRRIGLRGAAAPASESGPSKASVAGSHDIAEDEEDEEVEFEDVITASKSLNGEDEDDDTSIPQQTAYRDSDEETDESDVDDEIDWENINFNAKDDEPSGDLELTLTRPAPQLQSTTPRRKALTQGDKAYRLEIHKLHLLCLLSHIQMRNEWCNDPVVQDSLRPLLNRKVLSFLRPRKDLSQFSQADSLKRGLEMVAVLWRTKFQITKRGMRRALWADDEENIKDYKLPDDADSSYEKADFRKAATELKGSRDVGAQLFCALLRSADVETRLICSLQPLSFTTGGPSMPKPPKPKTKPIIQPPPIPSPVPSTSTLLSNPRSRLGHPGASSYHLPQIPSAPLPPPTPKAKPIRESPFPIFWLEVLDSAHQKWIPIDPLVTETISKPRSFEPPLTDKENALSYVLAFYADSSARDVTRRYAKAPNSKTRKQRVESVPGGQKWWGKVLSHYSRGWKTDVEQIEDGELTALEGREPMPKNVQDFKDHPVYALERHLRKNEVIVAERESGKVATGNAGASGGSKKLENVYRRKDVHICKSADAWYRLGREIKMGEQPAKIVPSRNTRRNNDYADEEENQERPGTNLYTQSQTELFIPPPIVNGRVPKNSFGNIDIYVPSMIPEGGIHILAPESVYAAKLLGIDFAAALTGFEFKGRHGTAVLRGIVVAGEYKEAIEVVVEEIREERGREMEEEKRERILRAWRRWLLALRVKERVDGYFVDDGDEGDGEDEEEGGVESEEGGFVREDREEGEGEGGFVKEDKDADEGEEGGFVKEDENMESDVSSELSDTFTDDEYDDEMGGGFIPE</sequence>
<dbReference type="GO" id="GO:0071942">
    <property type="term" value="C:XPC complex"/>
    <property type="evidence" value="ECO:0000318"/>
    <property type="project" value="GO_Central"/>
</dbReference>
<dbReference type="Pfam" id="PF10405">
    <property type="entry name" value="BHD_3"/>
    <property type="match status" value="1"/>
</dbReference>
<feature type="compositionally biased region" description="Acidic residues" evidence="6">
    <location>
        <begin position="162"/>
        <end position="174"/>
    </location>
</feature>
<dbReference type="AlphaFoldDB" id="A7EW31"/>
<evidence type="ECO:0000256" key="1">
    <source>
        <dbReference type="ARBA" id="ARBA00004123"/>
    </source>
</evidence>
<accession>A7EW31</accession>
<feature type="compositionally biased region" description="Acidic residues" evidence="6">
    <location>
        <begin position="202"/>
        <end position="213"/>
    </location>
</feature>
<dbReference type="InterPro" id="IPR036985">
    <property type="entry name" value="Transglutaminase-like_sf"/>
</dbReference>
<feature type="compositionally biased region" description="Polar residues" evidence="6">
    <location>
        <begin position="67"/>
        <end position="80"/>
    </location>
</feature>
<keyword evidence="11" id="KW-1185">Reference proteome</keyword>
<dbReference type="Gene3D" id="3.30.60.290">
    <property type="entry name" value="Rad4, beta-hairpin domain BHD2"/>
    <property type="match status" value="1"/>
</dbReference>
<evidence type="ECO:0000256" key="5">
    <source>
        <dbReference type="ARBA" id="ARBA00023242"/>
    </source>
</evidence>
<dbReference type="Gene3D" id="2.20.20.110">
    <property type="entry name" value="Rad4, beta-hairpin domain BHD1"/>
    <property type="match status" value="1"/>
</dbReference>
<keyword evidence="3" id="KW-0227">DNA damage</keyword>
<evidence type="ECO:0000259" key="7">
    <source>
        <dbReference type="SMART" id="SM01030"/>
    </source>
</evidence>
<dbReference type="GO" id="GO:0005737">
    <property type="term" value="C:cytoplasm"/>
    <property type="evidence" value="ECO:0000318"/>
    <property type="project" value="GO_Central"/>
</dbReference>
<dbReference type="Pfam" id="PF03835">
    <property type="entry name" value="Rad4"/>
    <property type="match status" value="1"/>
</dbReference>
<evidence type="ECO:0000256" key="6">
    <source>
        <dbReference type="SAM" id="MobiDB-lite"/>
    </source>
</evidence>
<dbReference type="GO" id="GO:0006298">
    <property type="term" value="P:mismatch repair"/>
    <property type="evidence" value="ECO:0000318"/>
    <property type="project" value="GO_Central"/>
</dbReference>
<feature type="domain" description="Rad4 beta-hairpin" evidence="7">
    <location>
        <begin position="600"/>
        <end position="662"/>
    </location>
</feature>
<feature type="region of interest" description="Disordered" evidence="6">
    <location>
        <begin position="688"/>
        <end position="710"/>
    </location>
</feature>
<organism evidence="10 11">
    <name type="scientific">Sclerotinia sclerotiorum (strain ATCC 18683 / 1980 / Ss-1)</name>
    <name type="common">White mold</name>
    <name type="synonym">Whetzelinia sclerotiorum</name>
    <dbReference type="NCBI Taxonomy" id="665079"/>
    <lineage>
        <taxon>Eukaryota</taxon>
        <taxon>Fungi</taxon>
        <taxon>Dikarya</taxon>
        <taxon>Ascomycota</taxon>
        <taxon>Pezizomycotina</taxon>
        <taxon>Leotiomycetes</taxon>
        <taxon>Helotiales</taxon>
        <taxon>Sclerotiniaceae</taxon>
        <taxon>Sclerotinia</taxon>
    </lineage>
</organism>
<evidence type="ECO:0000313" key="11">
    <source>
        <dbReference type="Proteomes" id="UP000001312"/>
    </source>
</evidence>
<dbReference type="InterPro" id="IPR042488">
    <property type="entry name" value="Rad4_BHD3_sf"/>
</dbReference>
<dbReference type="GO" id="GO:0006289">
    <property type="term" value="P:nucleotide-excision repair"/>
    <property type="evidence" value="ECO:0000318"/>
    <property type="project" value="GO_Central"/>
</dbReference>
<dbReference type="GO" id="GO:0003697">
    <property type="term" value="F:single-stranded DNA binding"/>
    <property type="evidence" value="ECO:0000318"/>
    <property type="project" value="GO_Central"/>
</dbReference>
<evidence type="ECO:0000256" key="4">
    <source>
        <dbReference type="ARBA" id="ARBA00023204"/>
    </source>
</evidence>
<evidence type="ECO:0008006" key="12">
    <source>
        <dbReference type="Google" id="ProtNLM"/>
    </source>
</evidence>
<comment type="similarity">
    <text evidence="2">Belongs to the XPC family.</text>
</comment>